<evidence type="ECO:0008006" key="6">
    <source>
        <dbReference type="Google" id="ProtNLM"/>
    </source>
</evidence>
<feature type="transmembrane region" description="Helical" evidence="3">
    <location>
        <begin position="405"/>
        <end position="428"/>
    </location>
</feature>
<evidence type="ECO:0000256" key="2">
    <source>
        <dbReference type="SAM" id="MobiDB-lite"/>
    </source>
</evidence>
<feature type="region of interest" description="Disordered" evidence="2">
    <location>
        <begin position="13"/>
        <end position="38"/>
    </location>
</feature>
<comment type="caution">
    <text evidence="4">The sequence shown here is derived from an EMBL/GenBank/DDBJ whole genome shotgun (WGS) entry which is preliminary data.</text>
</comment>
<feature type="transmembrane region" description="Helical" evidence="3">
    <location>
        <begin position="578"/>
        <end position="598"/>
    </location>
</feature>
<keyword evidence="5" id="KW-1185">Reference proteome</keyword>
<evidence type="ECO:0000256" key="3">
    <source>
        <dbReference type="SAM" id="Phobius"/>
    </source>
</evidence>
<name>A0ABP0LUH5_9DINO</name>
<keyword evidence="3" id="KW-0472">Membrane</keyword>
<organism evidence="4 5">
    <name type="scientific">Durusdinium trenchii</name>
    <dbReference type="NCBI Taxonomy" id="1381693"/>
    <lineage>
        <taxon>Eukaryota</taxon>
        <taxon>Sar</taxon>
        <taxon>Alveolata</taxon>
        <taxon>Dinophyceae</taxon>
        <taxon>Suessiales</taxon>
        <taxon>Symbiodiniaceae</taxon>
        <taxon>Durusdinium</taxon>
    </lineage>
</organism>
<gene>
    <name evidence="4" type="ORF">SCF082_LOCUS24068</name>
</gene>
<accession>A0ABP0LUH5</accession>
<dbReference type="Proteomes" id="UP001642464">
    <property type="component" value="Unassembled WGS sequence"/>
</dbReference>
<sequence>MFRLLHMKARQMSRDYDAMKPASESGEDSEASGDEPFPVDEVSRIRWAELMSSSQRGETFRELARDYADRIWLMHKKARLSEAQKSLEAAQEARERVDLRTARQRPEVVLGFKQEEEHAKKLIEELQAEICEDGPIQPSWCDEWVEELNRMSPAAFMEYVTVLSVEKGQEHLYKFMSSLSLELTWSRAEARLYEIPAVRQRLQLEHGCHFCDWKPVLGGSVFSVLFHQPSNAQMHRDDVESCFNTVSSKKFTDFHMGQTLWSLFKQKIATGDRACAKASYSITPLVQLFQCRNQYQALLLKVVVDMGNESQCMNTVVGRAILAETHRRTHWGNLLDTFLDLMYIAILIRMSFNLENHTYPETPLIELFAALSVWITGSLCLKLGGGMYLFRGTRAGLAVGLLKHLDLYTVALSAIEVFSVYVGCRFIAYGTSDGFQTNQAWELFQKHPGFLSALVLTRWMQVLFSVCQLEGVGSNVVPVFHAVTRPASVNFILVLMLGVMASFHAYFVFPISENVGSINNVLNGFLKIFRLELLGDFDLAELEGLGERLSGNFTHGYFKGKMGEDAHTNIHRWLRFEFMVLSVVVTVVAMNVYIGLLGELYSKAVERKNGLYNHWLASTAYRFLCRQIGVRVLLCDCEWFSFRPQDKGPGLMWFAYEEDHLIDTVT</sequence>
<evidence type="ECO:0000313" key="4">
    <source>
        <dbReference type="EMBL" id="CAK9041765.1"/>
    </source>
</evidence>
<dbReference type="EMBL" id="CAXAMM010017735">
    <property type="protein sequence ID" value="CAK9041765.1"/>
    <property type="molecule type" value="Genomic_DNA"/>
</dbReference>
<feature type="transmembrane region" description="Helical" evidence="3">
    <location>
        <begin position="488"/>
        <end position="509"/>
    </location>
</feature>
<keyword evidence="3" id="KW-1133">Transmembrane helix</keyword>
<evidence type="ECO:0000256" key="1">
    <source>
        <dbReference type="SAM" id="Coils"/>
    </source>
</evidence>
<feature type="coiled-coil region" evidence="1">
    <location>
        <begin position="73"/>
        <end position="132"/>
    </location>
</feature>
<keyword evidence="1" id="KW-0175">Coiled coil</keyword>
<reference evidence="4 5" key="1">
    <citation type="submission" date="2024-02" db="EMBL/GenBank/DDBJ databases">
        <authorList>
            <person name="Chen Y."/>
            <person name="Shah S."/>
            <person name="Dougan E. K."/>
            <person name="Thang M."/>
            <person name="Chan C."/>
        </authorList>
    </citation>
    <scope>NUCLEOTIDE SEQUENCE [LARGE SCALE GENOMIC DNA]</scope>
</reference>
<protein>
    <recommendedName>
        <fullName evidence="6">Ion transport domain-containing protein</fullName>
    </recommendedName>
</protein>
<keyword evidence="3" id="KW-0812">Transmembrane</keyword>
<proteinExistence type="predicted"/>
<evidence type="ECO:0000313" key="5">
    <source>
        <dbReference type="Proteomes" id="UP001642464"/>
    </source>
</evidence>